<gene>
    <name evidence="4" type="ORF">LIER_41026</name>
</gene>
<feature type="domain" description="SMP" evidence="3">
    <location>
        <begin position="159"/>
        <end position="216"/>
    </location>
</feature>
<dbReference type="InterPro" id="IPR042971">
    <property type="entry name" value="LEA_SMP"/>
</dbReference>
<evidence type="ECO:0000256" key="1">
    <source>
        <dbReference type="ARBA" id="ARBA00010733"/>
    </source>
</evidence>
<protein>
    <recommendedName>
        <fullName evidence="3">SMP domain-containing protein</fullName>
    </recommendedName>
</protein>
<dbReference type="InterPro" id="IPR007011">
    <property type="entry name" value="LEA_SMP_dom"/>
</dbReference>
<keyword evidence="2" id="KW-0677">Repeat</keyword>
<keyword evidence="5" id="KW-1185">Reference proteome</keyword>
<dbReference type="Pfam" id="PF04927">
    <property type="entry name" value="SMP"/>
    <property type="match status" value="3"/>
</dbReference>
<dbReference type="AlphaFoldDB" id="A0AAV3R654"/>
<feature type="domain" description="SMP" evidence="3">
    <location>
        <begin position="13"/>
        <end position="66"/>
    </location>
</feature>
<evidence type="ECO:0000313" key="4">
    <source>
        <dbReference type="EMBL" id="GAA0170806.1"/>
    </source>
</evidence>
<sequence length="217" mass="22784">MEDQNERKLSEAIKYGNVFNVKGELASKAITPRDAALLQSAENMVIGMPQKDGPAAIMRSAAVENVKHGFVGVEDVTDIVQKEGVTLLEVLGKCSGPIGGALEAAILSSAGEKPIVKSDAAVIEAAEMHATGKGREIPGGLAEEAYSAADRNLQAEDKITLRDILVDAKKKIPDKPVSRAVAEAVIVAEVEHNPDMQTQPGGIVSLIAGAARLNEQK</sequence>
<reference evidence="4 5" key="1">
    <citation type="submission" date="2024-01" db="EMBL/GenBank/DDBJ databases">
        <title>The complete chloroplast genome sequence of Lithospermum erythrorhizon: insights into the phylogenetic relationship among Boraginaceae species and the maternal lineages of purple gromwells.</title>
        <authorList>
            <person name="Okada T."/>
            <person name="Watanabe K."/>
        </authorList>
    </citation>
    <scope>NUCLEOTIDE SEQUENCE [LARGE SCALE GENOMIC DNA]</scope>
</reference>
<comment type="caution">
    <text evidence="4">The sequence shown here is derived from an EMBL/GenBank/DDBJ whole genome shotgun (WGS) entry which is preliminary data.</text>
</comment>
<organism evidence="4 5">
    <name type="scientific">Lithospermum erythrorhizon</name>
    <name type="common">Purple gromwell</name>
    <name type="synonym">Lithospermum officinale var. erythrorhizon</name>
    <dbReference type="NCBI Taxonomy" id="34254"/>
    <lineage>
        <taxon>Eukaryota</taxon>
        <taxon>Viridiplantae</taxon>
        <taxon>Streptophyta</taxon>
        <taxon>Embryophyta</taxon>
        <taxon>Tracheophyta</taxon>
        <taxon>Spermatophyta</taxon>
        <taxon>Magnoliopsida</taxon>
        <taxon>eudicotyledons</taxon>
        <taxon>Gunneridae</taxon>
        <taxon>Pentapetalae</taxon>
        <taxon>asterids</taxon>
        <taxon>lamiids</taxon>
        <taxon>Boraginales</taxon>
        <taxon>Boraginaceae</taxon>
        <taxon>Boraginoideae</taxon>
        <taxon>Lithospermeae</taxon>
        <taxon>Lithospermum</taxon>
    </lineage>
</organism>
<evidence type="ECO:0000313" key="5">
    <source>
        <dbReference type="Proteomes" id="UP001454036"/>
    </source>
</evidence>
<feature type="domain" description="SMP" evidence="3">
    <location>
        <begin position="98"/>
        <end position="154"/>
    </location>
</feature>
<dbReference type="PANTHER" id="PTHR31174:SF31">
    <property type="entry name" value="LATE EMBRYOGENESIS ABUNDANT PROTEIN 3"/>
    <property type="match status" value="1"/>
</dbReference>
<dbReference type="EMBL" id="BAABME010024751">
    <property type="protein sequence ID" value="GAA0170806.1"/>
    <property type="molecule type" value="Genomic_DNA"/>
</dbReference>
<proteinExistence type="inferred from homology"/>
<name>A0AAV3R654_LITER</name>
<dbReference type="Proteomes" id="UP001454036">
    <property type="component" value="Unassembled WGS sequence"/>
</dbReference>
<evidence type="ECO:0000259" key="3">
    <source>
        <dbReference type="Pfam" id="PF04927"/>
    </source>
</evidence>
<accession>A0AAV3R654</accession>
<dbReference type="PANTHER" id="PTHR31174">
    <property type="entry name" value="SEED MATURATION FAMILY PROTEIN"/>
    <property type="match status" value="1"/>
</dbReference>
<evidence type="ECO:0000256" key="2">
    <source>
        <dbReference type="ARBA" id="ARBA00022737"/>
    </source>
</evidence>
<comment type="similarity">
    <text evidence="1">Belongs to the LEA type SMP family.</text>
</comment>